<protein>
    <recommendedName>
        <fullName evidence="4">Lipoprotein</fullName>
    </recommendedName>
</protein>
<gene>
    <name evidence="2" type="ORF">CWI84_00510</name>
</gene>
<keyword evidence="3" id="KW-1185">Reference proteome</keyword>
<evidence type="ECO:0000256" key="1">
    <source>
        <dbReference type="SAM" id="SignalP"/>
    </source>
</evidence>
<dbReference type="Proteomes" id="UP000287996">
    <property type="component" value="Unassembled WGS sequence"/>
</dbReference>
<organism evidence="2 3">
    <name type="scientific">Idiomarina tyrosinivorans</name>
    <dbReference type="NCBI Taxonomy" id="1445662"/>
    <lineage>
        <taxon>Bacteria</taxon>
        <taxon>Pseudomonadati</taxon>
        <taxon>Pseudomonadota</taxon>
        <taxon>Gammaproteobacteria</taxon>
        <taxon>Alteromonadales</taxon>
        <taxon>Idiomarinaceae</taxon>
        <taxon>Idiomarina</taxon>
    </lineage>
</organism>
<sequence>MRRAVLLVVAVIASLLAGCGSQIGYHFADTYIEWQIDDYVDLTDTQQQTVSDALDQLHHWHATEELPTYQSTLQSLRDKIANNSLTKADINAIQNAMLDAWKRIRGAIVLVVGKLYPTLTSAQKQQIISKMREKVKERRQDYNSERETERQLARFDDIADDLSDWLGDLTTAQKHRLGEFAKHSDDRTLWFDYQDAWIDALEQVVSYADKQRSLASVKALILKPETLRSEALKQQISDSSTRRLSFIWQTYKSMSSIQRVRVLNKLDGYINLLAELSADFH</sequence>
<name>A0A432ZTX7_9GAMM</name>
<dbReference type="AlphaFoldDB" id="A0A432ZTX7"/>
<dbReference type="InterPro" id="IPR016875">
    <property type="entry name" value="UCP028200"/>
</dbReference>
<dbReference type="OrthoDB" id="5767052at2"/>
<dbReference type="PROSITE" id="PS51257">
    <property type="entry name" value="PROKAR_LIPOPROTEIN"/>
    <property type="match status" value="1"/>
</dbReference>
<evidence type="ECO:0000313" key="3">
    <source>
        <dbReference type="Proteomes" id="UP000287996"/>
    </source>
</evidence>
<keyword evidence="1" id="KW-0732">Signal</keyword>
<proteinExistence type="predicted"/>
<feature type="signal peptide" evidence="1">
    <location>
        <begin position="1"/>
        <end position="28"/>
    </location>
</feature>
<dbReference type="RefSeq" id="WP_126840622.1">
    <property type="nucleotide sequence ID" value="NZ_PIQH01000001.1"/>
</dbReference>
<dbReference type="PIRSF" id="PIRSF028200">
    <property type="entry name" value="UCP028200"/>
    <property type="match status" value="1"/>
</dbReference>
<dbReference type="Pfam" id="PF19795">
    <property type="entry name" value="DUF6279"/>
    <property type="match status" value="1"/>
</dbReference>
<reference evidence="2 3" key="1">
    <citation type="journal article" date="2011" name="Front. Microbiol.">
        <title>Genomic signatures of strain selection and enhancement in Bacillus atrophaeus var. globigii, a historical biowarfare simulant.</title>
        <authorList>
            <person name="Gibbons H.S."/>
            <person name="Broomall S.M."/>
            <person name="McNew L.A."/>
            <person name="Daligault H."/>
            <person name="Chapman C."/>
            <person name="Bruce D."/>
            <person name="Karavis M."/>
            <person name="Krepps M."/>
            <person name="McGregor P.A."/>
            <person name="Hong C."/>
            <person name="Park K.H."/>
            <person name="Akmal A."/>
            <person name="Feldman A."/>
            <person name="Lin J.S."/>
            <person name="Chang W.E."/>
            <person name="Higgs B.W."/>
            <person name="Demirev P."/>
            <person name="Lindquist J."/>
            <person name="Liem A."/>
            <person name="Fochler E."/>
            <person name="Read T.D."/>
            <person name="Tapia R."/>
            <person name="Johnson S."/>
            <person name="Bishop-Lilly K.A."/>
            <person name="Detter C."/>
            <person name="Han C."/>
            <person name="Sozhamannan S."/>
            <person name="Rosenzweig C.N."/>
            <person name="Skowronski E.W."/>
        </authorList>
    </citation>
    <scope>NUCLEOTIDE SEQUENCE [LARGE SCALE GENOMIC DNA]</scope>
    <source>
        <strain evidence="2 3">CC-PW-9</strain>
    </source>
</reference>
<accession>A0A432ZTX7</accession>
<comment type="caution">
    <text evidence="2">The sequence shown here is derived from an EMBL/GenBank/DDBJ whole genome shotgun (WGS) entry which is preliminary data.</text>
</comment>
<evidence type="ECO:0000313" key="2">
    <source>
        <dbReference type="EMBL" id="RUO81278.1"/>
    </source>
</evidence>
<feature type="chain" id="PRO_5019047832" description="Lipoprotein" evidence="1">
    <location>
        <begin position="29"/>
        <end position="281"/>
    </location>
</feature>
<dbReference type="EMBL" id="PIQH01000001">
    <property type="protein sequence ID" value="RUO81278.1"/>
    <property type="molecule type" value="Genomic_DNA"/>
</dbReference>
<evidence type="ECO:0008006" key="4">
    <source>
        <dbReference type="Google" id="ProtNLM"/>
    </source>
</evidence>